<dbReference type="EMBL" id="LT994651">
    <property type="protein sequence ID" value="SPN79532.1"/>
    <property type="molecule type" value="Genomic_DNA"/>
</dbReference>
<reference evidence="1" key="1">
    <citation type="submission" date="2018-03" db="EMBL/GenBank/DDBJ databases">
        <authorList>
            <consortium name="Urmite Genomes"/>
        </authorList>
    </citation>
    <scope>NUCLEOTIDE SEQUENCE [LARGE SCALE GENOMIC DNA]</scope>
    <source>
        <strain evidence="1">IHUMI-27.7</strain>
    </source>
</reference>
<proteinExistence type="predicted"/>
<evidence type="ECO:0000313" key="1">
    <source>
        <dbReference type="EMBL" id="SPN79532.1"/>
    </source>
</evidence>
<keyword evidence="2" id="KW-1185">Reference proteome</keyword>
<organism evidence="1">
    <name type="scientific">Brazilian cedratvirus IHUMI</name>
    <dbReference type="NCBI Taxonomy" id="2126980"/>
    <lineage>
        <taxon>Viruses</taxon>
        <taxon>Pithoviruses</taxon>
        <taxon>Orthocedratvirinae</taxon>
        <taxon>Alphacedratvirus</taxon>
        <taxon>Alphacedratvirus brasiliense</taxon>
    </lineage>
</organism>
<protein>
    <submittedName>
        <fullName evidence="1">Uncharacterized protein</fullName>
    </submittedName>
</protein>
<evidence type="ECO:0000313" key="2">
    <source>
        <dbReference type="Proteomes" id="UP000273054"/>
    </source>
</evidence>
<sequence>MCVQLSDYVFITILEYTSPSFLKRVNGFCKLARIAFLQRGAYFDLNQQQTYFNYLLQKDNYKLFIFFLDKEDLCIKDGILTTRQGEKIRFCHKSDNKVATCLQRRGVFIDCSCVTECYLP</sequence>
<dbReference type="Proteomes" id="UP000273054">
    <property type="component" value="Segment"/>
</dbReference>
<name>A0A2R8FEZ6_9VIRU</name>
<accession>A0A2R8FEZ6</accession>
<gene>
    <name evidence="1" type="ORF">BRZCDTV_397</name>
</gene>